<dbReference type="EMBL" id="HACG01023923">
    <property type="protein sequence ID" value="CEK70788.1"/>
    <property type="molecule type" value="Transcribed_RNA"/>
</dbReference>
<name>A0A0B6ZQD3_9EUPU</name>
<dbReference type="InterPro" id="IPR007185">
    <property type="entry name" value="DNA_pol_a/d/e_bsu"/>
</dbReference>
<dbReference type="GO" id="GO:0043625">
    <property type="term" value="C:delta DNA polymerase complex"/>
    <property type="evidence" value="ECO:0007669"/>
    <property type="project" value="TreeGrafter"/>
</dbReference>
<proteinExistence type="inferred from homology"/>
<evidence type="ECO:0008006" key="9">
    <source>
        <dbReference type="Google" id="ProtNLM"/>
    </source>
</evidence>
<dbReference type="GO" id="GO:0006271">
    <property type="term" value="P:DNA strand elongation involved in DNA replication"/>
    <property type="evidence" value="ECO:0007669"/>
    <property type="project" value="TreeGrafter"/>
</dbReference>
<dbReference type="InterPro" id="IPR024826">
    <property type="entry name" value="DNA_pol_delta/II_ssu"/>
</dbReference>
<evidence type="ECO:0000256" key="4">
    <source>
        <dbReference type="ARBA" id="ARBA00023242"/>
    </source>
</evidence>
<evidence type="ECO:0000256" key="5">
    <source>
        <dbReference type="SAM" id="MobiDB-lite"/>
    </source>
</evidence>
<dbReference type="PANTHER" id="PTHR10416:SF0">
    <property type="entry name" value="DNA POLYMERASE DELTA SUBUNIT 2"/>
    <property type="match status" value="1"/>
</dbReference>
<feature type="domain" description="DNA polymerase delta subunit OB-fold" evidence="7">
    <location>
        <begin position="51"/>
        <end position="179"/>
    </location>
</feature>
<dbReference type="AlphaFoldDB" id="A0A0B6ZQD3"/>
<sequence length="472" mass="53288">MIYSSSPKPEHTGSFMKESHKQEDTEFERAKCEYVNKNNRFVVNNRNFNRQYAHLYAERLLAMRKRLSDAASKKWGKDIPQRRLHELNSDERCIVIGTLFKHMELRPSILKEISEEHNLMPQPVRSRYSSPEDKLIIEDELQRIFVLGGLKCGTSVTGIVVAVLGNEPGNEKGKFYVEEFCYQDLPQQVPRLIMEHDKYILFVSGFELGGQTDRLFQMQMLADLVCGQLGDPDQQEASASICHVVIGGNSLNEATQDRDTLSKAKYLSKRESAASVEAIKALDSFLVQLVSNVDVSLIPGEFDPSNFTLPQQPFHPCMLPQSSRFNTFHYQTNPCDITIDGIRILGSAGQPVNDIVKYSEMDDRLKILENTLVWGHVAPTAPDTLGCYPFYNEDPFILSECPHIYFAGCQPEFASKIHKGPANQEVLLLTIPRFSESGVAVLVNLKSLQAQPISFHSHFPIVDDSEDSVIDK</sequence>
<dbReference type="Pfam" id="PF04042">
    <property type="entry name" value="DNA_pol_E_B"/>
    <property type="match status" value="1"/>
</dbReference>
<dbReference type="Gene3D" id="3.60.21.50">
    <property type="match status" value="2"/>
</dbReference>
<evidence type="ECO:0000256" key="3">
    <source>
        <dbReference type="ARBA" id="ARBA00022705"/>
    </source>
</evidence>
<dbReference type="GO" id="GO:0003677">
    <property type="term" value="F:DNA binding"/>
    <property type="evidence" value="ECO:0007669"/>
    <property type="project" value="InterPro"/>
</dbReference>
<organism evidence="8">
    <name type="scientific">Arion vulgaris</name>
    <dbReference type="NCBI Taxonomy" id="1028688"/>
    <lineage>
        <taxon>Eukaryota</taxon>
        <taxon>Metazoa</taxon>
        <taxon>Spiralia</taxon>
        <taxon>Lophotrochozoa</taxon>
        <taxon>Mollusca</taxon>
        <taxon>Gastropoda</taxon>
        <taxon>Heterobranchia</taxon>
        <taxon>Euthyneura</taxon>
        <taxon>Panpulmonata</taxon>
        <taxon>Eupulmonata</taxon>
        <taxon>Stylommatophora</taxon>
        <taxon>Helicina</taxon>
        <taxon>Arionoidea</taxon>
        <taxon>Arionidae</taxon>
        <taxon>Arion</taxon>
    </lineage>
</organism>
<evidence type="ECO:0000256" key="2">
    <source>
        <dbReference type="ARBA" id="ARBA00006035"/>
    </source>
</evidence>
<gene>
    <name evidence="8" type="primary">ORF75625</name>
</gene>
<evidence type="ECO:0000256" key="1">
    <source>
        <dbReference type="ARBA" id="ARBA00004123"/>
    </source>
</evidence>
<accession>A0A0B6ZQD3</accession>
<protein>
    <recommendedName>
        <fullName evidence="9">DNA polymerase delta subunit 2</fullName>
    </recommendedName>
</protein>
<feature type="domain" description="DNA polymerase alpha/delta/epsilon subunit B" evidence="6">
    <location>
        <begin position="200"/>
        <end position="414"/>
    </location>
</feature>
<evidence type="ECO:0000259" key="6">
    <source>
        <dbReference type="Pfam" id="PF04042"/>
    </source>
</evidence>
<comment type="subcellular location">
    <subcellularLocation>
        <location evidence="1">Nucleus</location>
    </subcellularLocation>
</comment>
<dbReference type="PANTHER" id="PTHR10416">
    <property type="entry name" value="DNA POLYMERASE DELTA SUBUNIT 2"/>
    <property type="match status" value="1"/>
</dbReference>
<comment type="similarity">
    <text evidence="2">Belongs to the DNA polymerase delta/II small subunit family.</text>
</comment>
<dbReference type="InterPro" id="IPR041863">
    <property type="entry name" value="PolD2_C"/>
</dbReference>
<reference evidence="8" key="1">
    <citation type="submission" date="2014-12" db="EMBL/GenBank/DDBJ databases">
        <title>Insight into the proteome of Arion vulgaris.</title>
        <authorList>
            <person name="Aradska J."/>
            <person name="Bulat T."/>
            <person name="Smidak R."/>
            <person name="Sarate P."/>
            <person name="Gangsoo J."/>
            <person name="Sialana F."/>
            <person name="Bilban M."/>
            <person name="Lubec G."/>
        </authorList>
    </citation>
    <scope>NUCLEOTIDE SEQUENCE</scope>
    <source>
        <tissue evidence="8">Skin</tissue>
    </source>
</reference>
<dbReference type="FunFam" id="3.60.21.50:FF:000002">
    <property type="entry name" value="DNA polymerase delta small subunit"/>
    <property type="match status" value="1"/>
</dbReference>
<dbReference type="GO" id="GO:1902969">
    <property type="term" value="P:mitotic DNA replication"/>
    <property type="evidence" value="ECO:0007669"/>
    <property type="project" value="UniProtKB-ARBA"/>
</dbReference>
<evidence type="ECO:0000259" key="7">
    <source>
        <dbReference type="Pfam" id="PF18018"/>
    </source>
</evidence>
<evidence type="ECO:0000313" key="8">
    <source>
        <dbReference type="EMBL" id="CEK70788.1"/>
    </source>
</evidence>
<dbReference type="InterPro" id="IPR040663">
    <property type="entry name" value="DNA_pol_D_N"/>
</dbReference>
<keyword evidence="4" id="KW-0539">Nucleus</keyword>
<dbReference type="CDD" id="cd07387">
    <property type="entry name" value="MPP_PolD2_C"/>
    <property type="match status" value="1"/>
</dbReference>
<dbReference type="Pfam" id="PF18018">
    <property type="entry name" value="DNA_pol_D_N"/>
    <property type="match status" value="1"/>
</dbReference>
<keyword evidence="3" id="KW-0235">DNA replication</keyword>
<feature type="region of interest" description="Disordered" evidence="5">
    <location>
        <begin position="1"/>
        <end position="22"/>
    </location>
</feature>